<proteinExistence type="predicted"/>
<dbReference type="GO" id="GO:0008703">
    <property type="term" value="F:5-amino-6-(5-phosphoribosylamino)uracil reductase activity"/>
    <property type="evidence" value="ECO:0007669"/>
    <property type="project" value="InterPro"/>
</dbReference>
<dbReference type="InterPro" id="IPR050765">
    <property type="entry name" value="Riboflavin_Biosynth_HTPR"/>
</dbReference>
<sequence length="259" mass="27125">MQRIHNAIQLTGLTDDELARLYGYPSGLDRPWVRANFVSSIDGAATSDGVSGGLGTDADHKVFAMLRELADVVLIGAGTVRAENYGPAKTDPARRRHLHDLGIGGNREGTPPPIAVVTASAALDAAGRLFTEADDTGAATRAPLVITTAAAPADRKRLLADAGAEVIEAGDLAVAPHDALAVLADRGLLRVLCEGGPHLFGDLLEAGCVDELCLTTSPVLIGGTARRISLSGEEFRTAMKPAHILHDDDGTMLTRWVRT</sequence>
<dbReference type="RefSeq" id="WP_163827131.1">
    <property type="nucleotide sequence ID" value="NZ_JAAGUX010000072.1"/>
</dbReference>
<comment type="pathway">
    <text evidence="1">Cofactor biosynthesis; riboflavin biosynthesis.</text>
</comment>
<organism evidence="5 7">
    <name type="scientific">Nocardia cyriacigeorgica</name>
    <dbReference type="NCBI Taxonomy" id="135487"/>
    <lineage>
        <taxon>Bacteria</taxon>
        <taxon>Bacillati</taxon>
        <taxon>Actinomycetota</taxon>
        <taxon>Actinomycetes</taxon>
        <taxon>Mycobacteriales</taxon>
        <taxon>Nocardiaceae</taxon>
        <taxon>Nocardia</taxon>
    </lineage>
</organism>
<dbReference type="GO" id="GO:0009231">
    <property type="term" value="P:riboflavin biosynthetic process"/>
    <property type="evidence" value="ECO:0007669"/>
    <property type="project" value="InterPro"/>
</dbReference>
<evidence type="ECO:0000259" key="4">
    <source>
        <dbReference type="Pfam" id="PF01872"/>
    </source>
</evidence>
<dbReference type="NCBIfam" id="NF010664">
    <property type="entry name" value="PRK14059.1-2"/>
    <property type="match status" value="1"/>
</dbReference>
<name>A0A6P1DCJ3_9NOCA</name>
<evidence type="ECO:0000256" key="2">
    <source>
        <dbReference type="ARBA" id="ARBA00022857"/>
    </source>
</evidence>
<evidence type="ECO:0000313" key="5">
    <source>
        <dbReference type="EMBL" id="NEW47321.1"/>
    </source>
</evidence>
<dbReference type="EMBL" id="JAAGUZ010000079">
    <property type="protein sequence ID" value="NEW47321.1"/>
    <property type="molecule type" value="Genomic_DNA"/>
</dbReference>
<dbReference type="AlphaFoldDB" id="A0A6P1DCJ3"/>
<evidence type="ECO:0000313" key="8">
    <source>
        <dbReference type="Proteomes" id="UP000470876"/>
    </source>
</evidence>
<evidence type="ECO:0000256" key="3">
    <source>
        <dbReference type="ARBA" id="ARBA00023002"/>
    </source>
</evidence>
<evidence type="ECO:0000313" key="6">
    <source>
        <dbReference type="EMBL" id="NEW58994.1"/>
    </source>
</evidence>
<dbReference type="PANTHER" id="PTHR38011">
    <property type="entry name" value="DIHYDROFOLATE REDUCTASE FAMILY PROTEIN (AFU_ORTHOLOGUE AFUA_8G06820)"/>
    <property type="match status" value="1"/>
</dbReference>
<dbReference type="InterPro" id="IPR002734">
    <property type="entry name" value="RibDG_C"/>
</dbReference>
<feature type="domain" description="Bacterial bifunctional deaminase-reductase C-terminal" evidence="4">
    <location>
        <begin position="31"/>
        <end position="252"/>
    </location>
</feature>
<dbReference type="SUPFAM" id="SSF53597">
    <property type="entry name" value="Dihydrofolate reductase-like"/>
    <property type="match status" value="1"/>
</dbReference>
<dbReference type="InterPro" id="IPR024072">
    <property type="entry name" value="DHFR-like_dom_sf"/>
</dbReference>
<gene>
    <name evidence="5" type="ORF">GV789_23155</name>
    <name evidence="6" type="ORF">GV794_25625</name>
</gene>
<protein>
    <submittedName>
        <fullName evidence="5">Pyrimidine reductase family protein</fullName>
    </submittedName>
</protein>
<dbReference type="PANTHER" id="PTHR38011:SF7">
    <property type="entry name" value="2,5-DIAMINO-6-RIBOSYLAMINO-4(3H)-PYRIMIDINONE 5'-PHOSPHATE REDUCTASE"/>
    <property type="match status" value="1"/>
</dbReference>
<dbReference type="EMBL" id="JAAGUX010000072">
    <property type="protein sequence ID" value="NEW58994.1"/>
    <property type="molecule type" value="Genomic_DNA"/>
</dbReference>
<keyword evidence="8" id="KW-1185">Reference proteome</keyword>
<accession>A0A6P1DCJ3</accession>
<evidence type="ECO:0000313" key="7">
    <source>
        <dbReference type="Proteomes" id="UP000468928"/>
    </source>
</evidence>
<dbReference type="Proteomes" id="UP000470876">
    <property type="component" value="Unassembled WGS sequence"/>
</dbReference>
<keyword evidence="2" id="KW-0521">NADP</keyword>
<dbReference type="Pfam" id="PF01872">
    <property type="entry name" value="RibD_C"/>
    <property type="match status" value="1"/>
</dbReference>
<dbReference type="Gene3D" id="3.40.430.10">
    <property type="entry name" value="Dihydrofolate Reductase, subunit A"/>
    <property type="match status" value="1"/>
</dbReference>
<evidence type="ECO:0000256" key="1">
    <source>
        <dbReference type="ARBA" id="ARBA00005104"/>
    </source>
</evidence>
<keyword evidence="3" id="KW-0560">Oxidoreductase</keyword>
<comment type="caution">
    <text evidence="5">The sequence shown here is derived from an EMBL/GenBank/DDBJ whole genome shotgun (WGS) entry which is preliminary data.</text>
</comment>
<reference evidence="7 8" key="1">
    <citation type="submission" date="2020-01" db="EMBL/GenBank/DDBJ databases">
        <title>Genetics and antimicrobial susceptibilities of Nocardia species isolated from the soil; a comparison with species isolated from humans.</title>
        <authorList>
            <person name="Carrasco G."/>
            <person name="Monzon S."/>
            <person name="Sansegundo M."/>
            <person name="Garcia E."/>
            <person name="Garrido N."/>
            <person name="Medina M.J."/>
            <person name="Villalon P."/>
            <person name="Ramirez-Arocha A.C."/>
            <person name="Jimenez P."/>
            <person name="Cuesta I."/>
            <person name="Valdezate S."/>
        </authorList>
    </citation>
    <scope>NUCLEOTIDE SEQUENCE [LARGE SCALE GENOMIC DNA]</scope>
    <source>
        <strain evidence="5 7">CNM20110639</strain>
        <strain evidence="6 8">CNM20110649</strain>
    </source>
</reference>
<dbReference type="Proteomes" id="UP000468928">
    <property type="component" value="Unassembled WGS sequence"/>
</dbReference>